<dbReference type="GeneID" id="7828238"/>
<reference evidence="2" key="1">
    <citation type="journal article" date="2006" name="PLoS Biol.">
        <title>Macronuclear genome sequence of the ciliate Tetrahymena thermophila, a model eukaryote.</title>
        <authorList>
            <person name="Eisen J.A."/>
            <person name="Coyne R.S."/>
            <person name="Wu M."/>
            <person name="Wu D."/>
            <person name="Thiagarajan M."/>
            <person name="Wortman J.R."/>
            <person name="Badger J.H."/>
            <person name="Ren Q."/>
            <person name="Amedeo P."/>
            <person name="Jones K.M."/>
            <person name="Tallon L.J."/>
            <person name="Delcher A.L."/>
            <person name="Salzberg S.L."/>
            <person name="Silva J.C."/>
            <person name="Haas B.J."/>
            <person name="Majoros W.H."/>
            <person name="Farzad M."/>
            <person name="Carlton J.M."/>
            <person name="Smith R.K. Jr."/>
            <person name="Garg J."/>
            <person name="Pearlman R.E."/>
            <person name="Karrer K.M."/>
            <person name="Sun L."/>
            <person name="Manning G."/>
            <person name="Elde N.C."/>
            <person name="Turkewitz A.P."/>
            <person name="Asai D.J."/>
            <person name="Wilkes D.E."/>
            <person name="Wang Y."/>
            <person name="Cai H."/>
            <person name="Collins K."/>
            <person name="Stewart B.A."/>
            <person name="Lee S.R."/>
            <person name="Wilamowska K."/>
            <person name="Weinberg Z."/>
            <person name="Ruzzo W.L."/>
            <person name="Wloga D."/>
            <person name="Gaertig J."/>
            <person name="Frankel J."/>
            <person name="Tsao C.-C."/>
            <person name="Gorovsky M.A."/>
            <person name="Keeling P.J."/>
            <person name="Waller R.F."/>
            <person name="Patron N.J."/>
            <person name="Cherry J.M."/>
            <person name="Stover N.A."/>
            <person name="Krieger C.J."/>
            <person name="del Toro C."/>
            <person name="Ryder H.F."/>
            <person name="Williamson S.C."/>
            <person name="Barbeau R.A."/>
            <person name="Hamilton E.P."/>
            <person name="Orias E."/>
        </authorList>
    </citation>
    <scope>NUCLEOTIDE SEQUENCE [LARGE SCALE GENOMIC DNA]</scope>
    <source>
        <strain evidence="2">SB210</strain>
    </source>
</reference>
<evidence type="ECO:0000313" key="2">
    <source>
        <dbReference type="Proteomes" id="UP000009168"/>
    </source>
</evidence>
<dbReference type="RefSeq" id="XP_001008896.1">
    <property type="nucleotide sequence ID" value="XM_001008896.1"/>
</dbReference>
<sequence length="61" mass="7323">MRDRWSYYSKTPKSNILTKQISNDQDIIDSQENKSPQSARSQYIMTSNYDQRLQTKEFNML</sequence>
<dbReference type="HOGENOM" id="CLU_2927730_0_0_1"/>
<gene>
    <name evidence="1" type="ORF">TTHERM_01200160</name>
</gene>
<dbReference type="Proteomes" id="UP000009168">
    <property type="component" value="Unassembled WGS sequence"/>
</dbReference>
<dbReference type="KEGG" id="tet:TTHERM_01200160"/>
<dbReference type="InParanoid" id="Q22TQ6"/>
<dbReference type="EMBL" id="GG662839">
    <property type="protein sequence ID" value="EAR88651.1"/>
    <property type="molecule type" value="Genomic_DNA"/>
</dbReference>
<dbReference type="AlphaFoldDB" id="Q22TQ6"/>
<organism evidence="1 2">
    <name type="scientific">Tetrahymena thermophila (strain SB210)</name>
    <dbReference type="NCBI Taxonomy" id="312017"/>
    <lineage>
        <taxon>Eukaryota</taxon>
        <taxon>Sar</taxon>
        <taxon>Alveolata</taxon>
        <taxon>Ciliophora</taxon>
        <taxon>Intramacronucleata</taxon>
        <taxon>Oligohymenophorea</taxon>
        <taxon>Hymenostomatida</taxon>
        <taxon>Tetrahymenina</taxon>
        <taxon>Tetrahymenidae</taxon>
        <taxon>Tetrahymena</taxon>
    </lineage>
</organism>
<keyword evidence="2" id="KW-1185">Reference proteome</keyword>
<evidence type="ECO:0000313" key="1">
    <source>
        <dbReference type="EMBL" id="EAR88651.1"/>
    </source>
</evidence>
<accession>Q22TQ6</accession>
<proteinExistence type="predicted"/>
<protein>
    <submittedName>
        <fullName evidence="1">Uncharacterized protein</fullName>
    </submittedName>
</protein>
<name>Q22TQ6_TETTS</name>